<dbReference type="NCBIfam" id="TIGR02743">
    <property type="entry name" value="TraW"/>
    <property type="match status" value="1"/>
</dbReference>
<proteinExistence type="predicted"/>
<dbReference type="EMBL" id="LN879503">
    <property type="protein sequence ID" value="CUI18203.1"/>
    <property type="molecule type" value="Genomic_DNA"/>
</dbReference>
<evidence type="ECO:0000313" key="1">
    <source>
        <dbReference type="EMBL" id="CUI18203.1"/>
    </source>
</evidence>
<name>A0A0U5K7P4_9BACT</name>
<accession>A0A0U5K7P4</accession>
<dbReference type="KEGG" id="pnl:PNK_p0151"/>
<dbReference type="AlphaFoldDB" id="A0A0U5K7P4"/>
<dbReference type="InParanoid" id="A0A0U5K7P4"/>
<protein>
    <submittedName>
        <fullName evidence="1">Type IV conjugative transfer system pilus assembly protein TraW</fullName>
    </submittedName>
</protein>
<evidence type="ECO:0000313" key="2">
    <source>
        <dbReference type="Proteomes" id="UP000069902"/>
    </source>
</evidence>
<gene>
    <name evidence="1" type="primary">traW</name>
    <name evidence="1" type="ORF">PNK_p0151</name>
</gene>
<dbReference type="RefSeq" id="WP_059062677.1">
    <property type="nucleotide sequence ID" value="NZ_LN879503.1"/>
</dbReference>
<geneLocation type="plasmid" evidence="2">
    <name>pPNK</name>
</geneLocation>
<dbReference type="PATRIC" id="fig|389348.3.peg.2922"/>
<organism evidence="1 2">
    <name type="scientific">Candidatus Protochlamydia naegleriophila</name>
    <dbReference type="NCBI Taxonomy" id="389348"/>
    <lineage>
        <taxon>Bacteria</taxon>
        <taxon>Pseudomonadati</taxon>
        <taxon>Chlamydiota</taxon>
        <taxon>Chlamydiia</taxon>
        <taxon>Parachlamydiales</taxon>
        <taxon>Parachlamydiaceae</taxon>
        <taxon>Candidatus Protochlamydia</taxon>
    </lineage>
</organism>
<sequence length="207" mass="23554">MSSLIKKIVFIGSLVTVFFDLFSKDLGVQGHVFQIGEENILEMIVRKSSSFSQDELLSIQNTIQKSIVQSCKESKALSHLTDASTKRVFYFDPTICMNQDIQDHEGAIIIKKGTCINPLSITSLAQTLIFFDATQESHLRWAKSQSEAKWVLVKGKPLELEEFEKRPVFFDQFGYLTKKLGILRIPAKVTQEGLRLRIEEAPVKERE</sequence>
<dbReference type="InterPro" id="IPR014114">
    <property type="entry name" value="TraW"/>
</dbReference>
<dbReference type="Proteomes" id="UP000069902">
    <property type="component" value="Plasmid pPNK"/>
</dbReference>
<keyword evidence="2" id="KW-1185">Reference proteome</keyword>
<reference evidence="2" key="1">
    <citation type="submission" date="2015-09" db="EMBL/GenBank/DDBJ databases">
        <authorList>
            <person name="Bertelli C."/>
        </authorList>
    </citation>
    <scope>NUCLEOTIDE SEQUENCE [LARGE SCALE GENOMIC DNA]</scope>
    <source>
        <strain evidence="2">KNic</strain>
        <plasmid evidence="2">pPNK</plasmid>
    </source>
</reference>